<evidence type="ECO:0000313" key="5">
    <source>
        <dbReference type="Proteomes" id="UP000254799"/>
    </source>
</evidence>
<organism evidence="4 5">
    <name type="scientific">Klebsiella pneumoniae</name>
    <dbReference type="NCBI Taxonomy" id="573"/>
    <lineage>
        <taxon>Bacteria</taxon>
        <taxon>Pseudomonadati</taxon>
        <taxon>Pseudomonadota</taxon>
        <taxon>Gammaproteobacteria</taxon>
        <taxon>Enterobacterales</taxon>
        <taxon>Enterobacteriaceae</taxon>
        <taxon>Klebsiella/Raoultella group</taxon>
        <taxon>Klebsiella</taxon>
        <taxon>Klebsiella pneumoniae complex</taxon>
    </lineage>
</organism>
<name>A0A377WIL1_KLEPN</name>
<keyword evidence="3" id="KW-0472">Membrane</keyword>
<evidence type="ECO:0000256" key="3">
    <source>
        <dbReference type="SAM" id="Phobius"/>
    </source>
</evidence>
<dbReference type="InterPro" id="IPR038770">
    <property type="entry name" value="Na+/solute_symporter_sf"/>
</dbReference>
<keyword evidence="3" id="KW-1133">Transmembrane helix</keyword>
<dbReference type="EMBL" id="UGLC01000002">
    <property type="protein sequence ID" value="STT53018.1"/>
    <property type="molecule type" value="Genomic_DNA"/>
</dbReference>
<proteinExistence type="inferred from homology"/>
<dbReference type="Proteomes" id="UP000254799">
    <property type="component" value="Unassembled WGS sequence"/>
</dbReference>
<keyword evidence="2" id="KW-0813">Transport</keyword>
<dbReference type="Gene3D" id="1.20.1530.20">
    <property type="match status" value="1"/>
</dbReference>
<comment type="similarity">
    <text evidence="1">Belongs to the monovalent cation:proton antiporter 2 (CPA2) transporter (TC 2.A.37) family.</text>
</comment>
<feature type="transmembrane region" description="Helical" evidence="3">
    <location>
        <begin position="18"/>
        <end position="37"/>
    </location>
</feature>
<dbReference type="PANTHER" id="PTHR42751:SF1">
    <property type="entry name" value="CATION_PROTON ANTIPORTER YBAL-RELATED"/>
    <property type="match status" value="1"/>
</dbReference>
<evidence type="ECO:0000256" key="2">
    <source>
        <dbReference type="ARBA" id="ARBA00022448"/>
    </source>
</evidence>
<dbReference type="AlphaFoldDB" id="A0A377WIL1"/>
<reference evidence="4 5" key="1">
    <citation type="submission" date="2018-06" db="EMBL/GenBank/DDBJ databases">
        <authorList>
            <consortium name="Pathogen Informatics"/>
            <person name="Doyle S."/>
        </authorList>
    </citation>
    <scope>NUCLEOTIDE SEQUENCE [LARGE SCALE GENOMIC DNA]</scope>
    <source>
        <strain evidence="4 5">NCTC8849</strain>
    </source>
</reference>
<evidence type="ECO:0000313" key="4">
    <source>
        <dbReference type="EMBL" id="STT53018.1"/>
    </source>
</evidence>
<accession>A0A377WIL1</accession>
<protein>
    <submittedName>
        <fullName evidence="4">Potassium/proton antiporter RosB</fullName>
    </submittedName>
</protein>
<feature type="transmembrane region" description="Helical" evidence="3">
    <location>
        <begin position="44"/>
        <end position="62"/>
    </location>
</feature>
<keyword evidence="3" id="KW-0812">Transmembrane</keyword>
<evidence type="ECO:0000256" key="1">
    <source>
        <dbReference type="ARBA" id="ARBA00005551"/>
    </source>
</evidence>
<dbReference type="PANTHER" id="PTHR42751">
    <property type="entry name" value="SODIUM/HYDROGEN EXCHANGER FAMILY/TRKA DOMAIN PROTEIN"/>
    <property type="match status" value="1"/>
</dbReference>
<sequence>MDRYTTGKETECTTQPPLITTIVGGLVLAFILGMIANKLRISPLVGYLLAGVLAGPFTPGFVADTKLAPETGGTWRHSADVRRRAAFLT</sequence>
<gene>
    <name evidence="4" type="primary">ybaL_3</name>
    <name evidence="4" type="ORF">NCTC8849_01569</name>
</gene>